<dbReference type="InterPro" id="IPR049383">
    <property type="entry name" value="UbiD-like_N"/>
</dbReference>
<organism evidence="4">
    <name type="scientific">Intestinibacter bartlettii</name>
    <dbReference type="NCBI Taxonomy" id="261299"/>
    <lineage>
        <taxon>Bacteria</taxon>
        <taxon>Bacillati</taxon>
        <taxon>Bacillota</taxon>
        <taxon>Clostridia</taxon>
        <taxon>Peptostreptococcales</taxon>
        <taxon>Peptostreptococcaceae</taxon>
        <taxon>Intestinibacter</taxon>
    </lineage>
</organism>
<dbReference type="InterPro" id="IPR049381">
    <property type="entry name" value="UbiD-like_C"/>
</dbReference>
<feature type="domain" description="3-octaprenyl-4-hydroxybenzoate carboxy-lyase-like Rift-related" evidence="1">
    <location>
        <begin position="110"/>
        <end position="319"/>
    </location>
</feature>
<evidence type="ECO:0000259" key="2">
    <source>
        <dbReference type="Pfam" id="PF20695"/>
    </source>
</evidence>
<keyword evidence="4" id="KW-0456">Lyase</keyword>
<dbReference type="PANTHER" id="PTHR30108">
    <property type="entry name" value="3-OCTAPRENYL-4-HYDROXYBENZOATE CARBOXY-LYASE-RELATED"/>
    <property type="match status" value="1"/>
</dbReference>
<proteinExistence type="predicted"/>
<dbReference type="RefSeq" id="WP_024038226.1">
    <property type="nucleotide sequence ID" value="NZ_CACRUE010000006.1"/>
</dbReference>
<dbReference type="GO" id="GO:0006744">
    <property type="term" value="P:ubiquinone biosynthetic process"/>
    <property type="evidence" value="ECO:0007669"/>
    <property type="project" value="TreeGrafter"/>
</dbReference>
<feature type="domain" description="3-octaprenyl-4-hydroxybenzoate carboxy-lyase-like N-terminal" evidence="2">
    <location>
        <begin position="18"/>
        <end position="94"/>
    </location>
</feature>
<dbReference type="GO" id="GO:0008694">
    <property type="term" value="F:4-hydroxy-3-polyprenylbenzoate decarboxylase activity"/>
    <property type="evidence" value="ECO:0007669"/>
    <property type="project" value="TreeGrafter"/>
</dbReference>
<dbReference type="SUPFAM" id="SSF50475">
    <property type="entry name" value="FMN-binding split barrel"/>
    <property type="match status" value="1"/>
</dbReference>
<gene>
    <name evidence="4" type="primary">bsdC</name>
    <name evidence="4" type="ORF">IBLFYP30_00917</name>
</gene>
<dbReference type="Gene3D" id="3.40.1670.10">
    <property type="entry name" value="UbiD C-terminal domain-like"/>
    <property type="match status" value="1"/>
</dbReference>
<dbReference type="EMBL" id="CACRUE010000006">
    <property type="protein sequence ID" value="VYT68798.1"/>
    <property type="molecule type" value="Genomic_DNA"/>
</dbReference>
<accession>A0A6N2YSL6</accession>
<dbReference type="AlphaFoldDB" id="A0A6N2YSL6"/>
<dbReference type="PANTHER" id="PTHR30108:SF17">
    <property type="entry name" value="FERULIC ACID DECARBOXYLASE 1"/>
    <property type="match status" value="1"/>
</dbReference>
<reference evidence="4" key="1">
    <citation type="submission" date="2019-11" db="EMBL/GenBank/DDBJ databases">
        <authorList>
            <person name="Feng L."/>
        </authorList>
    </citation>
    <scope>NUCLEOTIDE SEQUENCE</scope>
    <source>
        <strain evidence="4">IbartlettiiLFYP30</strain>
    </source>
</reference>
<dbReference type="GO" id="GO:0005829">
    <property type="term" value="C:cytosol"/>
    <property type="evidence" value="ECO:0007669"/>
    <property type="project" value="TreeGrafter"/>
</dbReference>
<evidence type="ECO:0000259" key="1">
    <source>
        <dbReference type="Pfam" id="PF01977"/>
    </source>
</evidence>
<evidence type="ECO:0000313" key="4">
    <source>
        <dbReference type="EMBL" id="VYT68798.1"/>
    </source>
</evidence>
<dbReference type="Pfam" id="PF20696">
    <property type="entry name" value="UbiD_C"/>
    <property type="match status" value="1"/>
</dbReference>
<feature type="domain" description="3-octaprenyl-4-hydroxybenzoate carboxy-lyase-like C-terminal" evidence="3">
    <location>
        <begin position="328"/>
        <end position="461"/>
    </location>
</feature>
<dbReference type="InterPro" id="IPR002830">
    <property type="entry name" value="UbiD"/>
</dbReference>
<dbReference type="Pfam" id="PF20695">
    <property type="entry name" value="UbiD_N"/>
    <property type="match status" value="1"/>
</dbReference>
<evidence type="ECO:0000259" key="3">
    <source>
        <dbReference type="Pfam" id="PF20696"/>
    </source>
</evidence>
<sequence>MNKVRDLRSALELLENMPGQLIETDVEVNPMAELSGVYRHVGAGGTVQRPTKEGPAMIFNNVKGHKNARVLIGLLASRKRVAALLGTEPEDLGKLLYRSVDNPIPPVLTDKTPLCQEVVHRATDEDFDLYKLVPAPTNTPDDAGPYITLGMCYASHPDTGCSDVTIHRLCIQSKDELSIFFTPGARHIGAMAERAEQLGQKLPISISIGVDPAIEIGSCFEPPTTPMGYDELAVAGALRGEAVELCNCLTVNEKAIANAEYVIEGEVIPNVRVQEDQNSNTGYAMPEFPGYTGPASDQCWMIKVTAVTHRKNPIMQTCIGPSEEHVSMAGIPTEASIYGMVEKAMPGRLQNVYCSSAGGGKYMAVLQFKKSVASDEGRQRQAALLAFSAFSELKNIFIVDEDVDCFDMNDVLWAMNTRFQGDVDVITIPGVRCHPLDPSNDPSFSPSIRDHGIACKTIFDCTVPFEQKERFKRARFMDVDPEHWLKDIK</sequence>
<dbReference type="Pfam" id="PF01977">
    <property type="entry name" value="UbiD"/>
    <property type="match status" value="1"/>
</dbReference>
<name>A0A6N2YSL6_9FIRM</name>
<dbReference type="SUPFAM" id="SSF143968">
    <property type="entry name" value="UbiD C-terminal domain-like"/>
    <property type="match status" value="1"/>
</dbReference>
<dbReference type="EC" id="4.1.1.-" evidence="4"/>
<protein>
    <submittedName>
        <fullName evidence="4">Phenolic acid decarboxylase subunit C</fullName>
        <ecNumber evidence="4">4.1.1.-</ecNumber>
    </submittedName>
</protein>
<dbReference type="InterPro" id="IPR048304">
    <property type="entry name" value="UbiD_Rift_dom"/>
</dbReference>